<reference evidence="1 2" key="1">
    <citation type="journal article" date="2020" name="Microorganisms">
        <title>Simultaneous Genome Sequencing of Prosthecochloris ethylica and Desulfuromonas acetoxidans within a Syntrophic Mixture Reveals Unique Pili and Protein Interactions.</title>
        <authorList>
            <person name="Kyndt J.A."/>
            <person name="Van Beeumen J.J."/>
            <person name="Meyer T.E."/>
        </authorList>
    </citation>
    <scope>NUCLEOTIDE SEQUENCE [LARGE SCALE GENOMIC DNA]</scope>
    <source>
        <strain evidence="1 2">N3</strain>
    </source>
</reference>
<evidence type="ECO:0008006" key="3">
    <source>
        <dbReference type="Google" id="ProtNLM"/>
    </source>
</evidence>
<evidence type="ECO:0000313" key="1">
    <source>
        <dbReference type="EMBL" id="MBF0636957.1"/>
    </source>
</evidence>
<sequence length="555" mass="64612">MLETLLQIGKTFREAGRLKHHRYIKPAPVPKKNTTITFLSLPVREDFSFDFDSIKEIPENERSSLYYLTYQTSDSDSSIKTLFGDIYHFQKKENKEGGNYRSLKFSKYSSVKRADEHAALLESDIVRQFRVSLIKNLDKIEDVLNLDKNIYLHFDFDGQNWFELDDGKVLDEISDLMVSKFATQFSENGQWAFDSMLYRSICSGDAKNDIQFPYFDKSKKYRSVGFAIDDIKNLFYAVNYSENALITERDTKSDIKIIILPKGDNLSSDDLEAFSEQRISEDVLNQISNNEQSFDECFSLMLSDANQAIVEFDVIFCKVGGNVDSDVLEISAIKKSFLHQRFDEINAVKRRLGDVRSEEFQYELKPFKIIYSFMNILNLYKKTQSRKYQNHLFKVLPKIYTGTYYNDDVLLPAFIEKTEFNIRNDQGDYNLLKYDYYFLNQIQNSITDKIMEMENCSSYQAGLLLGKMAKPLAYKINSFEKNYVGLLSRRISDKRGLIEFSNFINEKLAIHDVAYPDLQKASVELASVVGKMNEKDYLKNECAFGFFESFFKYES</sequence>
<proteinExistence type="predicted"/>
<gene>
    <name evidence="1" type="ORF">INT08_07205</name>
</gene>
<dbReference type="EMBL" id="JADGII010000010">
    <property type="protein sequence ID" value="MBF0636957.1"/>
    <property type="molecule type" value="Genomic_DNA"/>
</dbReference>
<protein>
    <recommendedName>
        <fullName evidence="3">CRISPR-associated protein Csh1</fullName>
    </recommendedName>
</protein>
<dbReference type="Proteomes" id="UP000619838">
    <property type="component" value="Unassembled WGS sequence"/>
</dbReference>
<keyword evidence="2" id="KW-1185">Reference proteome</keyword>
<name>A0ABR9XSC1_9CHLB</name>
<comment type="caution">
    <text evidence="1">The sequence shown here is derived from an EMBL/GenBank/DDBJ whole genome shotgun (WGS) entry which is preliminary data.</text>
</comment>
<organism evidence="1 2">
    <name type="scientific">Prosthecochloris ethylica</name>
    <dbReference type="NCBI Taxonomy" id="2743976"/>
    <lineage>
        <taxon>Bacteria</taxon>
        <taxon>Pseudomonadati</taxon>
        <taxon>Chlorobiota</taxon>
        <taxon>Chlorobiia</taxon>
        <taxon>Chlorobiales</taxon>
        <taxon>Chlorobiaceae</taxon>
        <taxon>Prosthecochloris</taxon>
    </lineage>
</organism>
<accession>A0ABR9XSC1</accession>
<dbReference type="RefSeq" id="WP_175187340.1">
    <property type="nucleotide sequence ID" value="NZ_JABVZQ010000007.1"/>
</dbReference>
<evidence type="ECO:0000313" key="2">
    <source>
        <dbReference type="Proteomes" id="UP000619838"/>
    </source>
</evidence>